<protein>
    <recommendedName>
        <fullName evidence="3">DUF4124 domain-containing protein</fullName>
    </recommendedName>
</protein>
<reference evidence="4 5" key="1">
    <citation type="submission" date="2017-06" db="EMBL/GenBank/DDBJ databases">
        <authorList>
            <person name="Kim H.J."/>
            <person name="Triplett B.A."/>
        </authorList>
    </citation>
    <scope>NUCLEOTIDE SEQUENCE [LARGE SCALE GENOMIC DNA]</scope>
    <source>
        <strain evidence="4 5">U15</strain>
    </source>
</reference>
<evidence type="ECO:0000259" key="3">
    <source>
        <dbReference type="Pfam" id="PF13511"/>
    </source>
</evidence>
<organism evidence="4 5">
    <name type="scientific">Noviherbaspirillum humi</name>
    <dbReference type="NCBI Taxonomy" id="1688639"/>
    <lineage>
        <taxon>Bacteria</taxon>
        <taxon>Pseudomonadati</taxon>
        <taxon>Pseudomonadota</taxon>
        <taxon>Betaproteobacteria</taxon>
        <taxon>Burkholderiales</taxon>
        <taxon>Oxalobacteraceae</taxon>
        <taxon>Noviherbaspirillum</taxon>
    </lineage>
</organism>
<feature type="signal peptide" evidence="2">
    <location>
        <begin position="1"/>
        <end position="26"/>
    </location>
</feature>
<evidence type="ECO:0000256" key="1">
    <source>
        <dbReference type="SAM" id="MobiDB-lite"/>
    </source>
</evidence>
<feature type="region of interest" description="Disordered" evidence="1">
    <location>
        <begin position="34"/>
        <end position="129"/>
    </location>
</feature>
<feature type="domain" description="DUF4124" evidence="3">
    <location>
        <begin position="14"/>
        <end position="61"/>
    </location>
</feature>
<sequence length="181" mass="19891">MKNLLQKIALSGTALLALSASLSASAQYAWTDERGVRQYSDRPPPPDVSASRIHKAPGGAKQHETRTGVETASADAVKPGTDAAAEGADKKKQPQTIAERNAEFQKRRIEAAEQEKKRSEQEADAASRARNCERIRGYQKTLEAGGRVARLDKNGERNYLSEEQVQQELRETRDMAARCAN</sequence>
<feature type="chain" id="PRO_5012782913" description="DUF4124 domain-containing protein" evidence="2">
    <location>
        <begin position="27"/>
        <end position="181"/>
    </location>
</feature>
<evidence type="ECO:0000313" key="4">
    <source>
        <dbReference type="EMBL" id="SNS77487.1"/>
    </source>
</evidence>
<proteinExistence type="predicted"/>
<dbReference type="EMBL" id="FZOT01000006">
    <property type="protein sequence ID" value="SNS77487.1"/>
    <property type="molecule type" value="Genomic_DNA"/>
</dbReference>
<gene>
    <name evidence="4" type="ORF">SAMN06265795_106134</name>
</gene>
<dbReference type="OrthoDB" id="9181422at2"/>
<evidence type="ECO:0000256" key="2">
    <source>
        <dbReference type="SAM" id="SignalP"/>
    </source>
</evidence>
<dbReference type="InterPro" id="IPR025392">
    <property type="entry name" value="DUF4124"/>
</dbReference>
<dbReference type="AlphaFoldDB" id="A0A239H7Y5"/>
<evidence type="ECO:0000313" key="5">
    <source>
        <dbReference type="Proteomes" id="UP000198284"/>
    </source>
</evidence>
<name>A0A239H7Y5_9BURK</name>
<feature type="compositionally biased region" description="Basic and acidic residues" evidence="1">
    <location>
        <begin position="100"/>
        <end position="129"/>
    </location>
</feature>
<dbReference type="Pfam" id="PF13511">
    <property type="entry name" value="DUF4124"/>
    <property type="match status" value="1"/>
</dbReference>
<accession>A0A239H7Y5</accession>
<keyword evidence="5" id="KW-1185">Reference proteome</keyword>
<keyword evidence="2" id="KW-0732">Signal</keyword>
<dbReference type="Proteomes" id="UP000198284">
    <property type="component" value="Unassembled WGS sequence"/>
</dbReference>